<evidence type="ECO:0000313" key="5">
    <source>
        <dbReference type="Proteomes" id="UP000595254"/>
    </source>
</evidence>
<accession>A0A974NJK5</accession>
<gene>
    <name evidence="4" type="ORF">I6J18_15915</name>
</gene>
<name>A0A974NJK5_PERPY</name>
<dbReference type="Gene3D" id="1.20.58.780">
    <property type="match status" value="1"/>
</dbReference>
<evidence type="ECO:0000256" key="1">
    <source>
        <dbReference type="SAM" id="MobiDB-lite"/>
    </source>
</evidence>
<dbReference type="EMBL" id="CP068053">
    <property type="protein sequence ID" value="QQS99120.1"/>
    <property type="molecule type" value="Genomic_DNA"/>
</dbReference>
<dbReference type="Pfam" id="PF18058">
    <property type="entry name" value="SbsC_C"/>
    <property type="match status" value="1"/>
</dbReference>
<reference evidence="4 5" key="1">
    <citation type="submission" date="2021-01" db="EMBL/GenBank/DDBJ databases">
        <title>FDA dAtabase for Regulatory Grade micrObial Sequences (FDA-ARGOS): Supporting development and validation of Infectious Disease Dx tests.</title>
        <authorList>
            <person name="Nelson B."/>
            <person name="Plummer A."/>
            <person name="Tallon L."/>
            <person name="Sadzewicz L."/>
            <person name="Zhao X."/>
            <person name="Boylan J."/>
            <person name="Ott S."/>
            <person name="Bowen H."/>
            <person name="Vavikolanu K."/>
            <person name="Mehta A."/>
            <person name="Aluvathingal J."/>
            <person name="Nadendla S."/>
            <person name="Myers T."/>
            <person name="Yan Y."/>
            <person name="Sichtig H."/>
        </authorList>
    </citation>
    <scope>NUCLEOTIDE SEQUENCE [LARGE SCALE GENOMIC DNA]</scope>
    <source>
        <strain evidence="4 5">FDAARGOS_1161</strain>
    </source>
</reference>
<feature type="domain" description="SbsC C-terminal" evidence="3">
    <location>
        <begin position="52"/>
        <end position="187"/>
    </location>
</feature>
<feature type="region of interest" description="Disordered" evidence="1">
    <location>
        <begin position="545"/>
        <end position="575"/>
    </location>
</feature>
<sequence>MLNKKKAIQVLTVTAAVTGVAAVAQPINVDAASSAKNSVTKAEKLAAQLKKDINYDARKKANPKTAVGLPNEKLYKQTKTAYNKALAEAKKVKNSKERKVLETRLAQKVKPFIDRTDKYRAAVQMGIKLNTASKVLNERVQANNLNETTKKQYDLVSSDLKKLDKQIKSVYGKTTRPALTKAYSDKASTIVSTAKFALNFKSDTDNLVKSVKNEDYAKAVTYITSLKKLISDNKKYNYVSTSSKLYKKLYAAYSPSLDKLNALGKIYIATSKSAANPTISGGETPAQALTYTKDVTVIAGENRYIKLRNANIKGNLNIMGINKGAGTVTLENVKVSSLKNKGGQIIVKDVAEKSLHLTNITANDLIVNDANGSNIVAGAGAKIANLLVSDKAGGNVNLQSSNGNAFSTINLKSKNSKAINFAGKFDKSNVVVEGNEQKLNFAAGTVINELTLKAGANLTAAEGVEIAKINIDPAKKGEIITLSGDLKDTVIVIKDANAIIKVAENTVVGEIKVDPSVKGEVQIDNQGTVNKADDSIVFTGNPVKPPVTPPGDGGGGGVTPPPVTDPTNPGVPITTPKLKDVTATVGGKSYPMVSGLIDLSGVANESKFTEVQITSENATKFVLESVEVRGNNVKLEDKGLHYDIKADGVTKVPVSKLLGNLDVGKDGISIANLRALVLDQPVTLTGTLSNEKASAETKVSIKLGVGSNLPTTYDNEYVTIVKEGIQGGKHTVSVTIKDETVTLSDVDSKTSGAISLSTLLKSYTGISLDPKTTLGDLKTIISKLKFEEYNIVFK</sequence>
<evidence type="ECO:0000313" key="4">
    <source>
        <dbReference type="EMBL" id="QQS99120.1"/>
    </source>
</evidence>
<dbReference type="AlphaFoldDB" id="A0A974NJK5"/>
<keyword evidence="2" id="KW-0732">Signal</keyword>
<protein>
    <recommendedName>
        <fullName evidence="3">SbsC C-terminal domain-containing protein</fullName>
    </recommendedName>
</protein>
<feature type="signal peptide" evidence="2">
    <location>
        <begin position="1"/>
        <end position="24"/>
    </location>
</feature>
<evidence type="ECO:0000259" key="3">
    <source>
        <dbReference type="Pfam" id="PF18058"/>
    </source>
</evidence>
<dbReference type="Proteomes" id="UP000595254">
    <property type="component" value="Chromosome"/>
</dbReference>
<dbReference type="InterPro" id="IPR041378">
    <property type="entry name" value="S-layer_SbsC_C"/>
</dbReference>
<feature type="chain" id="PRO_5038526841" description="SbsC C-terminal domain-containing protein" evidence="2">
    <location>
        <begin position="25"/>
        <end position="794"/>
    </location>
</feature>
<dbReference type="KEGG" id="ppsr:I6J18_15915"/>
<dbReference type="RefSeq" id="WP_040375401.1">
    <property type="nucleotide sequence ID" value="NZ_CP068053.1"/>
</dbReference>
<evidence type="ECO:0000256" key="2">
    <source>
        <dbReference type="SAM" id="SignalP"/>
    </source>
</evidence>
<proteinExistence type="predicted"/>
<keyword evidence="5" id="KW-1185">Reference proteome</keyword>
<organism evidence="4 5">
    <name type="scientific">Peribacillus psychrosaccharolyticus</name>
    <name type="common">Bacillus psychrosaccharolyticus</name>
    <dbReference type="NCBI Taxonomy" id="1407"/>
    <lineage>
        <taxon>Bacteria</taxon>
        <taxon>Bacillati</taxon>
        <taxon>Bacillota</taxon>
        <taxon>Bacilli</taxon>
        <taxon>Bacillales</taxon>
        <taxon>Bacillaceae</taxon>
        <taxon>Peribacillus</taxon>
    </lineage>
</organism>